<dbReference type="AlphaFoldDB" id="A0A2S8G158"/>
<proteinExistence type="predicted"/>
<comment type="caution">
    <text evidence="2">The sequence shown here is derived from an EMBL/GenBank/DDBJ whole genome shotgun (WGS) entry which is preliminary data.</text>
</comment>
<evidence type="ECO:0000313" key="3">
    <source>
        <dbReference type="Proteomes" id="UP000239388"/>
    </source>
</evidence>
<feature type="compositionally biased region" description="Acidic residues" evidence="1">
    <location>
        <begin position="43"/>
        <end position="52"/>
    </location>
</feature>
<dbReference type="OrthoDB" id="9977108at2"/>
<dbReference type="EMBL" id="PUIB01000011">
    <property type="protein sequence ID" value="PQO37991.1"/>
    <property type="molecule type" value="Genomic_DNA"/>
</dbReference>
<evidence type="ECO:0000313" key="2">
    <source>
        <dbReference type="EMBL" id="PQO37991.1"/>
    </source>
</evidence>
<organism evidence="2 3">
    <name type="scientific">Blastopirellula marina</name>
    <dbReference type="NCBI Taxonomy" id="124"/>
    <lineage>
        <taxon>Bacteria</taxon>
        <taxon>Pseudomonadati</taxon>
        <taxon>Planctomycetota</taxon>
        <taxon>Planctomycetia</taxon>
        <taxon>Pirellulales</taxon>
        <taxon>Pirellulaceae</taxon>
        <taxon>Blastopirellula</taxon>
    </lineage>
</organism>
<evidence type="ECO:0000256" key="1">
    <source>
        <dbReference type="SAM" id="MobiDB-lite"/>
    </source>
</evidence>
<feature type="compositionally biased region" description="Polar residues" evidence="1">
    <location>
        <begin position="29"/>
        <end position="39"/>
    </location>
</feature>
<accession>A0A2S8G158</accession>
<dbReference type="RefSeq" id="WP_105353014.1">
    <property type="nucleotide sequence ID" value="NZ_PUIB01000011.1"/>
</dbReference>
<reference evidence="2 3" key="1">
    <citation type="submission" date="2018-02" db="EMBL/GenBank/DDBJ databases">
        <title>Comparative genomes isolates from brazilian mangrove.</title>
        <authorList>
            <person name="Araujo J.E."/>
            <person name="Taketani R.G."/>
            <person name="Silva M.C.P."/>
            <person name="Loureco M.V."/>
            <person name="Andreote F.D."/>
        </authorList>
    </citation>
    <scope>NUCLEOTIDE SEQUENCE [LARGE SCALE GENOMIC DNA]</scope>
    <source>
        <strain evidence="2 3">NAP PRIS-MGV</strain>
    </source>
</reference>
<dbReference type="Proteomes" id="UP000239388">
    <property type="component" value="Unassembled WGS sequence"/>
</dbReference>
<name>A0A2S8G158_9BACT</name>
<protein>
    <submittedName>
        <fullName evidence="2">Uncharacterized protein</fullName>
    </submittedName>
</protein>
<sequence>MKPRWLFLLLILALLLPGTRPRLVSALISSGATNSGSPAENSSETEGEEEEIREGVTTSRHRLALDAKRSLDQRPIPQFKRFSRSMPAAAPVTLQNANGFGGHILC</sequence>
<gene>
    <name evidence="2" type="ORF">C5Y98_07840</name>
</gene>
<feature type="region of interest" description="Disordered" evidence="1">
    <location>
        <begin position="29"/>
        <end position="59"/>
    </location>
</feature>